<proteinExistence type="predicted"/>
<accession>A0A9Q0QUZ7</accession>
<keyword evidence="3" id="KW-0472">Membrane</keyword>
<evidence type="ECO:0000313" key="4">
    <source>
        <dbReference type="EMBL" id="KAJ4972928.1"/>
    </source>
</evidence>
<dbReference type="Proteomes" id="UP001141806">
    <property type="component" value="Unassembled WGS sequence"/>
</dbReference>
<name>A0A9Q0QUZ7_9MAGN</name>
<dbReference type="AlphaFoldDB" id="A0A9Q0QUZ7"/>
<dbReference type="OrthoDB" id="734536at2759"/>
<keyword evidence="1" id="KW-0175">Coiled coil</keyword>
<sequence>MDDKKDSITFANEDWEQIYPLSLLSSSLSPSSSIQTHVRSEIDDQERPPSTGWEVVLRRQTPSVDDYSIFPPSNHEGLHVPFPDGRQEQEVAEEDPESEVEASTSTSTSGTDIEVLTPRLSDSSLRFAGDVVKQLRFGLEFLCSNFFRLASSVRSRVIRGRTINWSFASSIGVAAALLSSLLYMGVRRWRRRILLEKLDRLILLVQEQDEKISRLSQQITQMNDLLLARHTVPVLRNS</sequence>
<keyword evidence="5" id="KW-1185">Reference proteome</keyword>
<evidence type="ECO:0000256" key="3">
    <source>
        <dbReference type="SAM" id="Phobius"/>
    </source>
</evidence>
<reference evidence="4" key="1">
    <citation type="journal article" date="2023" name="Plant J.">
        <title>The genome of the king protea, Protea cynaroides.</title>
        <authorList>
            <person name="Chang J."/>
            <person name="Duong T.A."/>
            <person name="Schoeman C."/>
            <person name="Ma X."/>
            <person name="Roodt D."/>
            <person name="Barker N."/>
            <person name="Li Z."/>
            <person name="Van de Peer Y."/>
            <person name="Mizrachi E."/>
        </authorList>
    </citation>
    <scope>NUCLEOTIDE SEQUENCE</scope>
    <source>
        <tissue evidence="4">Young leaves</tissue>
    </source>
</reference>
<evidence type="ECO:0000256" key="2">
    <source>
        <dbReference type="SAM" id="MobiDB-lite"/>
    </source>
</evidence>
<dbReference type="PANTHER" id="PTHR37206:SF4">
    <property type="entry name" value="TRANSMEMBRANE PROTEIN"/>
    <property type="match status" value="1"/>
</dbReference>
<keyword evidence="3" id="KW-1133">Transmembrane helix</keyword>
<feature type="compositionally biased region" description="Basic and acidic residues" evidence="2">
    <location>
        <begin position="38"/>
        <end position="47"/>
    </location>
</feature>
<feature type="region of interest" description="Disordered" evidence="2">
    <location>
        <begin position="72"/>
        <end position="111"/>
    </location>
</feature>
<organism evidence="4 5">
    <name type="scientific">Protea cynaroides</name>
    <dbReference type="NCBI Taxonomy" id="273540"/>
    <lineage>
        <taxon>Eukaryota</taxon>
        <taxon>Viridiplantae</taxon>
        <taxon>Streptophyta</taxon>
        <taxon>Embryophyta</taxon>
        <taxon>Tracheophyta</taxon>
        <taxon>Spermatophyta</taxon>
        <taxon>Magnoliopsida</taxon>
        <taxon>Proteales</taxon>
        <taxon>Proteaceae</taxon>
        <taxon>Protea</taxon>
    </lineage>
</organism>
<feature type="coiled-coil region" evidence="1">
    <location>
        <begin position="198"/>
        <end position="225"/>
    </location>
</feature>
<evidence type="ECO:0008006" key="6">
    <source>
        <dbReference type="Google" id="ProtNLM"/>
    </source>
</evidence>
<keyword evidence="3" id="KW-0812">Transmembrane</keyword>
<feature type="transmembrane region" description="Helical" evidence="3">
    <location>
        <begin position="165"/>
        <end position="186"/>
    </location>
</feature>
<feature type="compositionally biased region" description="Low complexity" evidence="2">
    <location>
        <begin position="101"/>
        <end position="111"/>
    </location>
</feature>
<comment type="caution">
    <text evidence="4">The sequence shown here is derived from an EMBL/GenBank/DDBJ whole genome shotgun (WGS) entry which is preliminary data.</text>
</comment>
<dbReference type="PANTHER" id="PTHR37206">
    <property type="entry name" value="TRANSMEMBRANE PROTEIN"/>
    <property type="match status" value="1"/>
</dbReference>
<feature type="compositionally biased region" description="Acidic residues" evidence="2">
    <location>
        <begin position="90"/>
        <end position="100"/>
    </location>
</feature>
<feature type="region of interest" description="Disordered" evidence="2">
    <location>
        <begin position="26"/>
        <end position="55"/>
    </location>
</feature>
<dbReference type="EMBL" id="JAMYWD010000004">
    <property type="protein sequence ID" value="KAJ4972928.1"/>
    <property type="molecule type" value="Genomic_DNA"/>
</dbReference>
<evidence type="ECO:0000256" key="1">
    <source>
        <dbReference type="SAM" id="Coils"/>
    </source>
</evidence>
<protein>
    <recommendedName>
        <fullName evidence="6">Transmembrane protein</fullName>
    </recommendedName>
</protein>
<gene>
    <name evidence="4" type="ORF">NE237_006102</name>
</gene>
<evidence type="ECO:0000313" key="5">
    <source>
        <dbReference type="Proteomes" id="UP001141806"/>
    </source>
</evidence>